<evidence type="ECO:0000256" key="9">
    <source>
        <dbReference type="ARBA" id="ARBA00023125"/>
    </source>
</evidence>
<evidence type="ECO:0000256" key="1">
    <source>
        <dbReference type="ARBA" id="ARBA00004496"/>
    </source>
</evidence>
<sequence>MQDAAAGGSPEERLRAVGLRITAPRVAALTFLDEHPHATADDVAEGLRAGLGAVATQTVYDVLRACSERGLLRRIEPAGSAVRYEVRVGDNHHHLVCRQCAAVVDVDCSVGAAPCLTPSDDHGFVIDEAEVTFWGVCPECQAAQADPNRRTVGDGGGTVEAPAGAITPRAG</sequence>
<dbReference type="RefSeq" id="WP_344991801.1">
    <property type="nucleotide sequence ID" value="NZ_BAABFR010000010.1"/>
</dbReference>
<evidence type="ECO:0000256" key="11">
    <source>
        <dbReference type="SAM" id="MobiDB-lite"/>
    </source>
</evidence>
<keyword evidence="9" id="KW-0238">DNA-binding</keyword>
<dbReference type="InterPro" id="IPR036388">
    <property type="entry name" value="WH-like_DNA-bd_sf"/>
</dbReference>
<evidence type="ECO:0000256" key="8">
    <source>
        <dbReference type="ARBA" id="ARBA00023015"/>
    </source>
</evidence>
<proteinExistence type="inferred from homology"/>
<comment type="subcellular location">
    <subcellularLocation>
        <location evidence="1">Cytoplasm</location>
    </subcellularLocation>
</comment>
<evidence type="ECO:0000256" key="7">
    <source>
        <dbReference type="ARBA" id="ARBA00023004"/>
    </source>
</evidence>
<dbReference type="Gene3D" id="1.10.10.10">
    <property type="entry name" value="Winged helix-like DNA-binding domain superfamily/Winged helix DNA-binding domain"/>
    <property type="match status" value="1"/>
</dbReference>
<dbReference type="InterPro" id="IPR036390">
    <property type="entry name" value="WH_DNA-bd_sf"/>
</dbReference>
<keyword evidence="8" id="KW-0805">Transcription regulation</keyword>
<accession>A0ABP8J8P5</accession>
<keyword evidence="3" id="KW-0963">Cytoplasm</keyword>
<evidence type="ECO:0000256" key="4">
    <source>
        <dbReference type="ARBA" id="ARBA00022491"/>
    </source>
</evidence>
<dbReference type="InterPro" id="IPR002481">
    <property type="entry name" value="FUR"/>
</dbReference>
<evidence type="ECO:0000256" key="6">
    <source>
        <dbReference type="ARBA" id="ARBA00022833"/>
    </source>
</evidence>
<evidence type="ECO:0000256" key="10">
    <source>
        <dbReference type="ARBA" id="ARBA00023163"/>
    </source>
</evidence>
<evidence type="ECO:0000256" key="5">
    <source>
        <dbReference type="ARBA" id="ARBA00022723"/>
    </source>
</evidence>
<feature type="region of interest" description="Disordered" evidence="11">
    <location>
        <begin position="147"/>
        <end position="171"/>
    </location>
</feature>
<evidence type="ECO:0000313" key="13">
    <source>
        <dbReference type="Proteomes" id="UP001500635"/>
    </source>
</evidence>
<comment type="caution">
    <text evidence="12">The sequence shown here is derived from an EMBL/GenBank/DDBJ whole genome shotgun (WGS) entry which is preliminary data.</text>
</comment>
<reference evidence="13" key="1">
    <citation type="journal article" date="2019" name="Int. J. Syst. Evol. Microbiol.">
        <title>The Global Catalogue of Microorganisms (GCM) 10K type strain sequencing project: providing services to taxonomists for standard genome sequencing and annotation.</title>
        <authorList>
            <consortium name="The Broad Institute Genomics Platform"/>
            <consortium name="The Broad Institute Genome Sequencing Center for Infectious Disease"/>
            <person name="Wu L."/>
            <person name="Ma J."/>
        </authorList>
    </citation>
    <scope>NUCLEOTIDE SEQUENCE [LARGE SCALE GENOMIC DNA]</scope>
    <source>
        <strain evidence="13">JCM 17688</strain>
    </source>
</reference>
<dbReference type="CDD" id="cd07153">
    <property type="entry name" value="Fur_like"/>
    <property type="match status" value="1"/>
</dbReference>
<dbReference type="SUPFAM" id="SSF46785">
    <property type="entry name" value="Winged helix' DNA-binding domain"/>
    <property type="match status" value="1"/>
</dbReference>
<name>A0ABP8J8P5_9ACTN</name>
<dbReference type="Pfam" id="PF01475">
    <property type="entry name" value="FUR"/>
    <property type="match status" value="1"/>
</dbReference>
<dbReference type="InterPro" id="IPR043135">
    <property type="entry name" value="Fur_C"/>
</dbReference>
<organism evidence="12 13">
    <name type="scientific">Tsukamurella soli</name>
    <dbReference type="NCBI Taxonomy" id="644556"/>
    <lineage>
        <taxon>Bacteria</taxon>
        <taxon>Bacillati</taxon>
        <taxon>Actinomycetota</taxon>
        <taxon>Actinomycetes</taxon>
        <taxon>Mycobacteriales</taxon>
        <taxon>Tsukamurellaceae</taxon>
        <taxon>Tsukamurella</taxon>
    </lineage>
</organism>
<gene>
    <name evidence="12" type="primary">furA3</name>
    <name evidence="12" type="ORF">GCM10023147_10180</name>
</gene>
<dbReference type="PANTHER" id="PTHR33202:SF18">
    <property type="entry name" value="TRANSCRIPTIONAL REGULATOR FURA"/>
    <property type="match status" value="1"/>
</dbReference>
<dbReference type="Proteomes" id="UP001500635">
    <property type="component" value="Unassembled WGS sequence"/>
</dbReference>
<dbReference type="PANTHER" id="PTHR33202">
    <property type="entry name" value="ZINC UPTAKE REGULATION PROTEIN"/>
    <property type="match status" value="1"/>
</dbReference>
<keyword evidence="13" id="KW-1185">Reference proteome</keyword>
<keyword evidence="6" id="KW-0862">Zinc</keyword>
<keyword evidence="7" id="KW-0408">Iron</keyword>
<evidence type="ECO:0000313" key="12">
    <source>
        <dbReference type="EMBL" id="GAA4386656.1"/>
    </source>
</evidence>
<dbReference type="EMBL" id="BAABFR010000010">
    <property type="protein sequence ID" value="GAA4386656.1"/>
    <property type="molecule type" value="Genomic_DNA"/>
</dbReference>
<evidence type="ECO:0000256" key="3">
    <source>
        <dbReference type="ARBA" id="ARBA00022490"/>
    </source>
</evidence>
<evidence type="ECO:0000256" key="2">
    <source>
        <dbReference type="ARBA" id="ARBA00007957"/>
    </source>
</evidence>
<keyword evidence="4" id="KW-0678">Repressor</keyword>
<comment type="similarity">
    <text evidence="2">Belongs to the Fur family.</text>
</comment>
<keyword evidence="10" id="KW-0804">Transcription</keyword>
<protein>
    <submittedName>
        <fullName evidence="12">Fur family transcriptional regulator FurA3</fullName>
    </submittedName>
</protein>
<keyword evidence="5" id="KW-0479">Metal-binding</keyword>
<dbReference type="Gene3D" id="3.30.1490.190">
    <property type="match status" value="1"/>
</dbReference>